<accession>A0A6B3VZL8</accession>
<dbReference type="EMBL" id="JACEIO010000010">
    <property type="protein sequence ID" value="MBA4536683.1"/>
    <property type="molecule type" value="Genomic_DNA"/>
</dbReference>
<name>A0A6B3VZL8_9BACI</name>
<sequence length="70" mass="7608">MQINSEPKASSNSCCTGNEILCISIPSPIDIVLLGIQLQIELPCLRITSPSTLSNEQIEQLQKIIRGSVK</sequence>
<reference evidence="2 3" key="1">
    <citation type="submission" date="2020-02" db="EMBL/GenBank/DDBJ databases">
        <title>Bacillus aquiflavi sp. nov., isolated from yellow water of strong flavor Chinese baijiu in Yibin region of China.</title>
        <authorList>
            <person name="Xie J."/>
        </authorList>
    </citation>
    <scope>NUCLEOTIDE SEQUENCE [LARGE SCALE GENOMIC DNA]</scope>
    <source>
        <strain evidence="2 3">3H-10</strain>
    </source>
</reference>
<dbReference type="Proteomes" id="UP000472971">
    <property type="component" value="Unassembled WGS sequence"/>
</dbReference>
<evidence type="ECO:0000313" key="3">
    <source>
        <dbReference type="Proteomes" id="UP000472971"/>
    </source>
</evidence>
<dbReference type="EMBL" id="JAAIWN010000010">
    <property type="protein sequence ID" value="NEY81051.1"/>
    <property type="molecule type" value="Genomic_DNA"/>
</dbReference>
<dbReference type="AlphaFoldDB" id="A0A6B3VZL8"/>
<dbReference type="RefSeq" id="WP_163241084.1">
    <property type="nucleotide sequence ID" value="NZ_CP082780.1"/>
</dbReference>
<keyword evidence="3" id="KW-1185">Reference proteome</keyword>
<dbReference type="Proteomes" id="UP000570010">
    <property type="component" value="Unassembled WGS sequence"/>
</dbReference>
<protein>
    <submittedName>
        <fullName evidence="2">Uncharacterized protein</fullName>
    </submittedName>
</protein>
<gene>
    <name evidence="2" type="ORF">G4D64_05845</name>
    <name evidence="1" type="ORF">H1Z61_05875</name>
</gene>
<evidence type="ECO:0000313" key="4">
    <source>
        <dbReference type="Proteomes" id="UP000570010"/>
    </source>
</evidence>
<organism evidence="2 3">
    <name type="scientific">Bacillus aquiflavi</name>
    <dbReference type="NCBI Taxonomy" id="2672567"/>
    <lineage>
        <taxon>Bacteria</taxon>
        <taxon>Bacillati</taxon>
        <taxon>Bacillota</taxon>
        <taxon>Bacilli</taxon>
        <taxon>Bacillales</taxon>
        <taxon>Bacillaceae</taxon>
        <taxon>Bacillus</taxon>
    </lineage>
</organism>
<comment type="caution">
    <text evidence="2">The sequence shown here is derived from an EMBL/GenBank/DDBJ whole genome shotgun (WGS) entry which is preliminary data.</text>
</comment>
<evidence type="ECO:0000313" key="1">
    <source>
        <dbReference type="EMBL" id="MBA4536683.1"/>
    </source>
</evidence>
<evidence type="ECO:0000313" key="2">
    <source>
        <dbReference type="EMBL" id="NEY81051.1"/>
    </source>
</evidence>
<reference evidence="1 4" key="2">
    <citation type="submission" date="2020-07" db="EMBL/GenBank/DDBJ databases">
        <authorList>
            <person name="Feng H."/>
        </authorList>
    </citation>
    <scope>NUCLEOTIDE SEQUENCE [LARGE SCALE GENOMIC DNA]</scope>
    <source>
        <strain evidence="1">S-12</strain>
        <strain evidence="4">s-12</strain>
    </source>
</reference>
<proteinExistence type="predicted"/>